<keyword evidence="5" id="KW-1185">Reference proteome</keyword>
<gene>
    <name evidence="4" type="ORF">CWI69_09160</name>
</gene>
<name>A0A432XT21_9GAMM</name>
<comment type="caution">
    <text evidence="4">The sequence shown here is derived from an EMBL/GenBank/DDBJ whole genome shotgun (WGS) entry which is preliminary data.</text>
</comment>
<feature type="compositionally biased region" description="Acidic residues" evidence="2">
    <location>
        <begin position="10"/>
        <end position="20"/>
    </location>
</feature>
<dbReference type="PANTHER" id="PTHR38043">
    <property type="entry name" value="PROTEIN HEMX"/>
    <property type="match status" value="1"/>
</dbReference>
<keyword evidence="3" id="KW-0812">Transmembrane</keyword>
<sequence>MSNELKQETETDQAEADAAEVEAGKDEAGAGKPRKSLLPWLLVLILLVLIGVAGWLGYRYVYQELLATNQQLQQQTTEQQQQLERVRTNLEEIEQQQQRLPQQVAKQVDEVAQNLRRNVSDQAQELGDLQRSVQSVQAEFASLDVSQATAWRLLEARHLAEQASNKLYLDQQPELALQLLDLADSHLAALNNPAYQTARQAINDDKVALQSVTTDAHIDVAMALSSLRTQLTDQEWSITAPGRTLTDTQVPDDAAWYTRLQASAKTLFNQLVRVQHREQPIEPQLSMAFVELTKQRVLLQLQLAQLAALSQSDELYQASLTEARRLVTEIQAQSELELNALDAELDALAEQRLQPDLPAQLRSPPVLNRLARSITAGANP</sequence>
<evidence type="ECO:0000313" key="4">
    <source>
        <dbReference type="EMBL" id="RUO51813.1"/>
    </source>
</evidence>
<dbReference type="RefSeq" id="WP_126763916.1">
    <property type="nucleotide sequence ID" value="NZ_JBHLTZ010000010.1"/>
</dbReference>
<keyword evidence="3" id="KW-1133">Transmembrane helix</keyword>
<keyword evidence="3" id="KW-0472">Membrane</keyword>
<evidence type="ECO:0000313" key="5">
    <source>
        <dbReference type="Proteomes" id="UP000287198"/>
    </source>
</evidence>
<feature type="coiled-coil region" evidence="1">
    <location>
        <begin position="62"/>
        <end position="132"/>
    </location>
</feature>
<evidence type="ECO:0000256" key="3">
    <source>
        <dbReference type="SAM" id="Phobius"/>
    </source>
</evidence>
<proteinExistence type="predicted"/>
<dbReference type="Proteomes" id="UP000287198">
    <property type="component" value="Unassembled WGS sequence"/>
</dbReference>
<evidence type="ECO:0000256" key="1">
    <source>
        <dbReference type="SAM" id="Coils"/>
    </source>
</evidence>
<dbReference type="PANTHER" id="PTHR38043:SF1">
    <property type="entry name" value="PROTEIN HEMX"/>
    <property type="match status" value="1"/>
</dbReference>
<feature type="region of interest" description="Disordered" evidence="2">
    <location>
        <begin position="1"/>
        <end position="31"/>
    </location>
</feature>
<dbReference type="InterPro" id="IPR007470">
    <property type="entry name" value="HemX"/>
</dbReference>
<keyword evidence="1" id="KW-0175">Coiled coil</keyword>
<protein>
    <submittedName>
        <fullName evidence="4">Uncharacterized protein</fullName>
    </submittedName>
</protein>
<dbReference type="Pfam" id="PF04375">
    <property type="entry name" value="HemX"/>
    <property type="match status" value="1"/>
</dbReference>
<dbReference type="EMBL" id="PIPW01000003">
    <property type="protein sequence ID" value="RUO51813.1"/>
    <property type="molecule type" value="Genomic_DNA"/>
</dbReference>
<feature type="transmembrane region" description="Helical" evidence="3">
    <location>
        <begin position="37"/>
        <end position="58"/>
    </location>
</feature>
<accession>A0A432XT21</accession>
<organism evidence="4 5">
    <name type="scientific">Pseudidiomarina halophila</name>
    <dbReference type="NCBI Taxonomy" id="1449799"/>
    <lineage>
        <taxon>Bacteria</taxon>
        <taxon>Pseudomonadati</taxon>
        <taxon>Pseudomonadota</taxon>
        <taxon>Gammaproteobacteria</taxon>
        <taxon>Alteromonadales</taxon>
        <taxon>Idiomarinaceae</taxon>
        <taxon>Pseudidiomarina</taxon>
    </lineage>
</organism>
<evidence type="ECO:0000256" key="2">
    <source>
        <dbReference type="SAM" id="MobiDB-lite"/>
    </source>
</evidence>
<dbReference type="OrthoDB" id="6236297at2"/>
<reference evidence="5" key="1">
    <citation type="journal article" date="2018" name="Front. Microbiol.">
        <title>Genome-Based Analysis Reveals the Taxonomy and Diversity of the Family Idiomarinaceae.</title>
        <authorList>
            <person name="Liu Y."/>
            <person name="Lai Q."/>
            <person name="Shao Z."/>
        </authorList>
    </citation>
    <scope>NUCLEOTIDE SEQUENCE [LARGE SCALE GENOMIC DNA]</scope>
    <source>
        <strain evidence="5">BH195</strain>
    </source>
</reference>
<dbReference type="AlphaFoldDB" id="A0A432XT21"/>